<name>A0ABU4JDQ3_9FLAO</name>
<reference evidence="2 3" key="1">
    <citation type="submission" date="2023-11" db="EMBL/GenBank/DDBJ databases">
        <title>First isolation, identification, and characterization of non-pathogenic Epilithonimonas ginsengisoli isolated from diseased farmed rainbow trout (Oncorhynchus mykiss) in Chile.</title>
        <authorList>
            <person name="Miranda C.D."/>
            <person name="Irgang R."/>
            <person name="Concha C."/>
            <person name="Rojas R."/>
            <person name="Avendano R."/>
        </authorList>
    </citation>
    <scope>NUCLEOTIDE SEQUENCE [LARGE SCALE GENOMIC DNA]</scope>
    <source>
        <strain evidence="2 3">FP99</strain>
    </source>
</reference>
<dbReference type="NCBIfam" id="NF041635">
    <property type="entry name" value="STM3941_fam"/>
    <property type="match status" value="1"/>
</dbReference>
<gene>
    <name evidence="2" type="ORF">NG800_002645</name>
</gene>
<protein>
    <submittedName>
        <fullName evidence="2">STM3941 family protein</fullName>
    </submittedName>
</protein>
<sequence length="159" mass="17502">MEFYRDRKKSMNLILICTGLLVVFIGTFLYSIGLFDGQIGTKLAAVTGIFSVILAIIIVKKLMTLQDKSPLVVLNNEGITSKTTAVSKAAGSIRWTDIIDVNLEKVGADTLVRLTVDHPEQYLPLIKKKLSSMITNGLVDPNGHLPRRNLTSMLPNCIM</sequence>
<evidence type="ECO:0000313" key="2">
    <source>
        <dbReference type="EMBL" id="MDW8547793.1"/>
    </source>
</evidence>
<dbReference type="EMBL" id="JAMXLT020000003">
    <property type="protein sequence ID" value="MDW8547793.1"/>
    <property type="molecule type" value="Genomic_DNA"/>
</dbReference>
<accession>A0ABU4JDQ3</accession>
<proteinExistence type="predicted"/>
<keyword evidence="3" id="KW-1185">Reference proteome</keyword>
<comment type="caution">
    <text evidence="2">The sequence shown here is derived from an EMBL/GenBank/DDBJ whole genome shotgun (WGS) entry which is preliminary data.</text>
</comment>
<keyword evidence="1" id="KW-0812">Transmembrane</keyword>
<dbReference type="InterPro" id="IPR048136">
    <property type="entry name" value="STM3941-like"/>
</dbReference>
<organism evidence="2 3">
    <name type="scientific">Epilithonimonas ginsengisoli</name>
    <dbReference type="NCBI Taxonomy" id="1245592"/>
    <lineage>
        <taxon>Bacteria</taxon>
        <taxon>Pseudomonadati</taxon>
        <taxon>Bacteroidota</taxon>
        <taxon>Flavobacteriia</taxon>
        <taxon>Flavobacteriales</taxon>
        <taxon>Weeksellaceae</taxon>
        <taxon>Chryseobacterium group</taxon>
        <taxon>Epilithonimonas</taxon>
    </lineage>
</organism>
<keyword evidence="1" id="KW-1133">Transmembrane helix</keyword>
<evidence type="ECO:0000256" key="1">
    <source>
        <dbReference type="SAM" id="Phobius"/>
    </source>
</evidence>
<dbReference type="RefSeq" id="WP_131797736.1">
    <property type="nucleotide sequence ID" value="NZ_JAMXLT020000003.1"/>
</dbReference>
<feature type="transmembrane region" description="Helical" evidence="1">
    <location>
        <begin position="39"/>
        <end position="59"/>
    </location>
</feature>
<feature type="transmembrane region" description="Helical" evidence="1">
    <location>
        <begin position="12"/>
        <end position="33"/>
    </location>
</feature>
<dbReference type="Proteomes" id="UP001204439">
    <property type="component" value="Unassembled WGS sequence"/>
</dbReference>
<keyword evidence="1" id="KW-0472">Membrane</keyword>
<evidence type="ECO:0000313" key="3">
    <source>
        <dbReference type="Proteomes" id="UP001204439"/>
    </source>
</evidence>